<dbReference type="PROSITE" id="PS51257">
    <property type="entry name" value="PROKAR_LIPOPROTEIN"/>
    <property type="match status" value="1"/>
</dbReference>
<keyword evidence="2" id="KW-1133">Transmembrane helix</keyword>
<dbReference type="OrthoDB" id="3692311at2759"/>
<evidence type="ECO:0000256" key="2">
    <source>
        <dbReference type="SAM" id="Phobius"/>
    </source>
</evidence>
<keyword evidence="2" id="KW-0472">Membrane</keyword>
<dbReference type="AlphaFoldDB" id="A0A9P4TRN6"/>
<reference evidence="4" key="1">
    <citation type="journal article" date="2020" name="Stud. Mycol.">
        <title>101 Dothideomycetes genomes: A test case for predicting lifestyles and emergence of pathogens.</title>
        <authorList>
            <person name="Haridas S."/>
            <person name="Albert R."/>
            <person name="Binder M."/>
            <person name="Bloem J."/>
            <person name="LaButti K."/>
            <person name="Salamov A."/>
            <person name="Andreopoulos B."/>
            <person name="Baker S."/>
            <person name="Barry K."/>
            <person name="Bills G."/>
            <person name="Bluhm B."/>
            <person name="Cannon C."/>
            <person name="Castanera R."/>
            <person name="Culley D."/>
            <person name="Daum C."/>
            <person name="Ezra D."/>
            <person name="Gonzalez J."/>
            <person name="Henrissat B."/>
            <person name="Kuo A."/>
            <person name="Liang C."/>
            <person name="Lipzen A."/>
            <person name="Lutzoni F."/>
            <person name="Magnuson J."/>
            <person name="Mondo S."/>
            <person name="Nolan M."/>
            <person name="Ohm R."/>
            <person name="Pangilinan J."/>
            <person name="Park H.-J."/>
            <person name="Ramirez L."/>
            <person name="Alfaro M."/>
            <person name="Sun H."/>
            <person name="Tritt A."/>
            <person name="Yoshinaga Y."/>
            <person name="Zwiers L.-H."/>
            <person name="Turgeon B."/>
            <person name="Goodwin S."/>
            <person name="Spatafora J."/>
            <person name="Crous P."/>
            <person name="Grigoriev I."/>
        </authorList>
    </citation>
    <scope>NUCLEOTIDE SEQUENCE [LARGE SCALE GENOMIC DNA]</scope>
    <source>
        <strain evidence="4">CBS 304.66</strain>
    </source>
</reference>
<keyword evidence="4" id="KW-1185">Reference proteome</keyword>
<accession>A0A9P4TRN6</accession>
<sequence>MSLLVVRDEEVDPQFSCPSGGTWYACDSGSHSVGCCASDPCQNSCSAGNIRPGSFNVTAYGKFADAECPAGSSFYTCDLAWANEEPFWGCCKSNPCSNGGCPDGDLTGAYLASPAQREAYLPKETTESEKKTNVGAIAGGVVGGVVGILLIVAVVIFIILKRRKARSAAEPEAGQPSTRNEKGYYHDAPPGYSSPLAQQQEFPHMAQTPVQLHDNFINELPAETVAPKQQRLSELPGTNHRMSELESPVPGRDRDSSGWMPGGAQGV</sequence>
<comment type="caution">
    <text evidence="3">The sequence shown here is derived from an EMBL/GenBank/DDBJ whole genome shotgun (WGS) entry which is preliminary data.</text>
</comment>
<evidence type="ECO:0000313" key="4">
    <source>
        <dbReference type="Proteomes" id="UP000800093"/>
    </source>
</evidence>
<protein>
    <submittedName>
        <fullName evidence="3">Uncharacterized protein</fullName>
    </submittedName>
</protein>
<dbReference type="Proteomes" id="UP000800093">
    <property type="component" value="Unassembled WGS sequence"/>
</dbReference>
<organism evidence="3 4">
    <name type="scientific">Lojkania enalia</name>
    <dbReference type="NCBI Taxonomy" id="147567"/>
    <lineage>
        <taxon>Eukaryota</taxon>
        <taxon>Fungi</taxon>
        <taxon>Dikarya</taxon>
        <taxon>Ascomycota</taxon>
        <taxon>Pezizomycotina</taxon>
        <taxon>Dothideomycetes</taxon>
        <taxon>Pleosporomycetidae</taxon>
        <taxon>Pleosporales</taxon>
        <taxon>Pleosporales incertae sedis</taxon>
        <taxon>Lojkania</taxon>
    </lineage>
</organism>
<proteinExistence type="predicted"/>
<dbReference type="EMBL" id="ML986578">
    <property type="protein sequence ID" value="KAF2271132.1"/>
    <property type="molecule type" value="Genomic_DNA"/>
</dbReference>
<evidence type="ECO:0000313" key="3">
    <source>
        <dbReference type="EMBL" id="KAF2271132.1"/>
    </source>
</evidence>
<gene>
    <name evidence="3" type="ORF">CC78DRAFT_12277</name>
</gene>
<dbReference type="Gene3D" id="1.20.5.510">
    <property type="entry name" value="Single helix bin"/>
    <property type="match status" value="1"/>
</dbReference>
<feature type="region of interest" description="Disordered" evidence="1">
    <location>
        <begin position="224"/>
        <end position="267"/>
    </location>
</feature>
<name>A0A9P4TRN6_9PLEO</name>
<feature type="region of interest" description="Disordered" evidence="1">
    <location>
        <begin position="167"/>
        <end position="196"/>
    </location>
</feature>
<feature type="transmembrane region" description="Helical" evidence="2">
    <location>
        <begin position="136"/>
        <end position="160"/>
    </location>
</feature>
<evidence type="ECO:0000256" key="1">
    <source>
        <dbReference type="SAM" id="MobiDB-lite"/>
    </source>
</evidence>
<keyword evidence="2" id="KW-0812">Transmembrane</keyword>